<dbReference type="Gene3D" id="3.30.450.180">
    <property type="match status" value="1"/>
</dbReference>
<dbReference type="PANTHER" id="PTHR35010">
    <property type="entry name" value="BLL4672 PROTEIN-RELATED"/>
    <property type="match status" value="1"/>
</dbReference>
<reference evidence="3" key="1">
    <citation type="submission" date="2016-06" db="EMBL/GenBank/DDBJ databases">
        <title>Identification of putative biosynthetic pathways for the production of bioactive secondary metabolites by the marine actinomycete Kocuria kristinae RUTW2-3.</title>
        <authorList>
            <person name="Waterworth S.C."/>
            <person name="Walmsley T.A."/>
            <person name="Matongo T."/>
            <person name="Davies-Coleman M.T."/>
            <person name="Dorrington R.A."/>
        </authorList>
    </citation>
    <scope>NUCLEOTIDE SEQUENCE [LARGE SCALE GENOMIC DNA]</scope>
    <source>
        <strain evidence="3">RUTW2-3</strain>
    </source>
</reference>
<evidence type="ECO:0000259" key="2">
    <source>
        <dbReference type="PROSITE" id="PS50943"/>
    </source>
</evidence>
<dbReference type="PANTHER" id="PTHR35010:SF2">
    <property type="entry name" value="BLL4672 PROTEIN"/>
    <property type="match status" value="1"/>
</dbReference>
<dbReference type="PROSITE" id="PS50943">
    <property type="entry name" value="HTH_CROC1"/>
    <property type="match status" value="1"/>
</dbReference>
<dbReference type="InterPro" id="IPR001387">
    <property type="entry name" value="Cro/C1-type_HTH"/>
</dbReference>
<dbReference type="InterPro" id="IPR041413">
    <property type="entry name" value="MLTR_LBD"/>
</dbReference>
<dbReference type="Pfam" id="PF17765">
    <property type="entry name" value="MLTR_LBD"/>
    <property type="match status" value="1"/>
</dbReference>
<dbReference type="SMART" id="SM00530">
    <property type="entry name" value="HTH_XRE"/>
    <property type="match status" value="1"/>
</dbReference>
<evidence type="ECO:0000313" key="4">
    <source>
        <dbReference type="Proteomes" id="UP000053171"/>
    </source>
</evidence>
<feature type="region of interest" description="Disordered" evidence="1">
    <location>
        <begin position="21"/>
        <end position="45"/>
    </location>
</feature>
<accession>A0A199NUU4</accession>
<keyword evidence="4" id="KW-1185">Reference proteome</keyword>
<dbReference type="Proteomes" id="UP000053171">
    <property type="component" value="Unassembled WGS sequence"/>
</dbReference>
<evidence type="ECO:0000256" key="1">
    <source>
        <dbReference type="SAM" id="MobiDB-lite"/>
    </source>
</evidence>
<proteinExistence type="predicted"/>
<dbReference type="AlphaFoldDB" id="A0A199NUU4"/>
<comment type="caution">
    <text evidence="3">The sequence shown here is derived from an EMBL/GenBank/DDBJ whole genome shotgun (WGS) entry which is preliminary data.</text>
</comment>
<organism evidence="3 4">
    <name type="scientific">Rothia kristinae</name>
    <dbReference type="NCBI Taxonomy" id="37923"/>
    <lineage>
        <taxon>Bacteria</taxon>
        <taxon>Bacillati</taxon>
        <taxon>Actinomycetota</taxon>
        <taxon>Actinomycetes</taxon>
        <taxon>Micrococcales</taxon>
        <taxon>Micrococcaceae</taxon>
        <taxon>Rothia</taxon>
    </lineage>
</organism>
<dbReference type="Gene3D" id="1.10.260.40">
    <property type="entry name" value="lambda repressor-like DNA-binding domains"/>
    <property type="match status" value="1"/>
</dbReference>
<dbReference type="Pfam" id="PF13560">
    <property type="entry name" value="HTH_31"/>
    <property type="match status" value="1"/>
</dbReference>
<gene>
    <name evidence="3" type="ORF">AN277_0203055</name>
</gene>
<name>A0A199NUU4_9MICC</name>
<evidence type="ECO:0000313" key="3">
    <source>
        <dbReference type="EMBL" id="OAX52363.1"/>
    </source>
</evidence>
<feature type="domain" description="HTH cro/C1-type" evidence="2">
    <location>
        <begin position="46"/>
        <end position="93"/>
    </location>
</feature>
<dbReference type="RefSeq" id="WP_064725035.1">
    <property type="nucleotide sequence ID" value="NZ_CP113782.1"/>
</dbReference>
<protein>
    <recommendedName>
        <fullName evidence="2">HTH cro/C1-type domain-containing protein</fullName>
    </recommendedName>
</protein>
<sequence length="298" mass="32506">MRHEDEERRRRVDGSALGDFLRARREGLTPHDVGLTPGPGMRRTPGLRREEVAVLAGVSENYYTRLERGRETNPSPAVVDSLARTLRLAPDEHAHLRSLAARVAGVRPIADDAPAHRLPGSVPQILEALRPFPAYVLTRTGDLLAATPPAEALFPGMDEWPPHRRNIIRYLFLAPAARTLYPEDWEVHARHCIAGLRSLAGTDPQDAALAELVEELRRDSEEFAALWQAYDVRTHAQAVKVLHHPVVGRVALDFQAMSIEGTPGQRLSVYSAAPGTSEHEALVALDGLGAEGGTLAGG</sequence>
<dbReference type="SUPFAM" id="SSF47413">
    <property type="entry name" value="lambda repressor-like DNA-binding domains"/>
    <property type="match status" value="1"/>
</dbReference>
<dbReference type="GO" id="GO:0003677">
    <property type="term" value="F:DNA binding"/>
    <property type="evidence" value="ECO:0007669"/>
    <property type="project" value="InterPro"/>
</dbReference>
<dbReference type="InterPro" id="IPR010982">
    <property type="entry name" value="Lambda_DNA-bd_dom_sf"/>
</dbReference>
<dbReference type="EMBL" id="LJBJ02000004">
    <property type="protein sequence ID" value="OAX52363.1"/>
    <property type="molecule type" value="Genomic_DNA"/>
</dbReference>
<dbReference type="CDD" id="cd00093">
    <property type="entry name" value="HTH_XRE"/>
    <property type="match status" value="1"/>
</dbReference>